<evidence type="ECO:0000313" key="1">
    <source>
        <dbReference type="EMBL" id="QBM29089.1"/>
    </source>
</evidence>
<keyword evidence="2" id="KW-1185">Reference proteome</keyword>
<protein>
    <submittedName>
        <fullName evidence="1">Uncharacterized protein</fullName>
    </submittedName>
</protein>
<organism evidence="1 2">
    <name type="scientific">Hydrogenophaga pseudoflava</name>
    <name type="common">Pseudomonas carboxydoflava</name>
    <dbReference type="NCBI Taxonomy" id="47421"/>
    <lineage>
        <taxon>Bacteria</taxon>
        <taxon>Pseudomonadati</taxon>
        <taxon>Pseudomonadota</taxon>
        <taxon>Betaproteobacteria</taxon>
        <taxon>Burkholderiales</taxon>
        <taxon>Comamonadaceae</taxon>
        <taxon>Hydrogenophaga</taxon>
    </lineage>
</organism>
<dbReference type="AlphaFoldDB" id="A0A4P6X1W3"/>
<evidence type="ECO:0000313" key="2">
    <source>
        <dbReference type="Proteomes" id="UP000293912"/>
    </source>
</evidence>
<gene>
    <name evidence="1" type="ORF">HPF_15440</name>
</gene>
<dbReference type="EMBL" id="CP037867">
    <property type="protein sequence ID" value="QBM29089.1"/>
    <property type="molecule type" value="Genomic_DNA"/>
</dbReference>
<proteinExistence type="predicted"/>
<reference evidence="1 2" key="1">
    <citation type="submission" date="2019-03" db="EMBL/GenBank/DDBJ databases">
        <authorList>
            <person name="Sebastian G."/>
            <person name="Baumann P."/>
            <person name="Ruckert C."/>
            <person name="Kalinowski J."/>
            <person name="Nebel B."/>
            <person name="Takors R."/>
            <person name="Blombach B."/>
        </authorList>
    </citation>
    <scope>NUCLEOTIDE SEQUENCE [LARGE SCALE GENOMIC DNA]</scope>
    <source>
        <strain evidence="1 2">DSM 1084</strain>
    </source>
</reference>
<accession>A0A4P6X1W3</accession>
<sequence>MELSAFEQACIEARRLVALSECLQDHLEDGRADRLAGVAGIFDPECDLLLDLVAGIHGAGTCIVELIGRDLAGGDGRLPTPVTNEDLALASQEMLHAVTAVSLSCEHLGQSPFAREFALPDFSGLARTSMDLRLRLQQARAASG</sequence>
<dbReference type="Proteomes" id="UP000293912">
    <property type="component" value="Chromosome"/>
</dbReference>
<name>A0A4P6X1W3_HYDPS</name>
<dbReference type="RefSeq" id="WP_066151752.1">
    <property type="nucleotide sequence ID" value="NZ_CP037867.1"/>
</dbReference>
<dbReference type="KEGG" id="hpse:HPF_15440"/>